<dbReference type="AlphaFoldDB" id="A0A0A1TGQ2"/>
<organism evidence="2 3">
    <name type="scientific">[Torrubiella] hemipterigena</name>
    <dbReference type="NCBI Taxonomy" id="1531966"/>
    <lineage>
        <taxon>Eukaryota</taxon>
        <taxon>Fungi</taxon>
        <taxon>Dikarya</taxon>
        <taxon>Ascomycota</taxon>
        <taxon>Pezizomycotina</taxon>
        <taxon>Sordariomycetes</taxon>
        <taxon>Hypocreomycetidae</taxon>
        <taxon>Hypocreales</taxon>
        <taxon>Clavicipitaceae</taxon>
        <taxon>Clavicipitaceae incertae sedis</taxon>
        <taxon>'Torrubiella' clade</taxon>
    </lineage>
</organism>
<keyword evidence="1" id="KW-0175">Coiled coil</keyword>
<dbReference type="EMBL" id="CDHN01000002">
    <property type="protein sequence ID" value="CEJ87984.1"/>
    <property type="molecule type" value="Genomic_DNA"/>
</dbReference>
<evidence type="ECO:0000256" key="1">
    <source>
        <dbReference type="SAM" id="Coils"/>
    </source>
</evidence>
<gene>
    <name evidence="2" type="ORF">VHEMI04575</name>
</gene>
<evidence type="ECO:0000313" key="3">
    <source>
        <dbReference type="Proteomes" id="UP000039046"/>
    </source>
</evidence>
<feature type="coiled-coil region" evidence="1">
    <location>
        <begin position="14"/>
        <end position="48"/>
    </location>
</feature>
<dbReference type="Proteomes" id="UP000039046">
    <property type="component" value="Unassembled WGS sequence"/>
</dbReference>
<dbReference type="HOGENOM" id="CLU_1797802_0_0_1"/>
<proteinExistence type="predicted"/>
<protein>
    <submittedName>
        <fullName evidence="2">Uncharacterized protein</fullName>
    </submittedName>
</protein>
<reference evidence="2 3" key="1">
    <citation type="journal article" date="2015" name="Genome Announc.">
        <title>Draft Genome Sequence and Gene Annotation of the Entomopathogenic Fungus Verticillium hemipterigenum.</title>
        <authorList>
            <person name="Horn F."/>
            <person name="Habel A."/>
            <person name="Scharf D.H."/>
            <person name="Dworschak J."/>
            <person name="Brakhage A.A."/>
            <person name="Guthke R."/>
            <person name="Hertweck C."/>
            <person name="Linde J."/>
        </authorList>
    </citation>
    <scope>NUCLEOTIDE SEQUENCE [LARGE SCALE GENOMIC DNA]</scope>
</reference>
<sequence length="144" mass="15431">MRLGLIPRAELEDLGVETAELEALGVELEALEAELDEAAGELGVIMDEDELGEDMALLLVVDEAALELCVDFLIIDEDEAMLELGVDLLAIEDDAENEDDETELEDATELDFPGVGVTIYIILISKSPVWATATPASAVTSKPT</sequence>
<keyword evidence="3" id="KW-1185">Reference proteome</keyword>
<name>A0A0A1TGQ2_9HYPO</name>
<evidence type="ECO:0000313" key="2">
    <source>
        <dbReference type="EMBL" id="CEJ87984.1"/>
    </source>
</evidence>
<accession>A0A0A1TGQ2</accession>